<name>A0A542YNI3_9MICO</name>
<dbReference type="Pfam" id="PF00296">
    <property type="entry name" value="Bac_luciferase"/>
    <property type="match status" value="1"/>
</dbReference>
<dbReference type="RefSeq" id="WP_141783750.1">
    <property type="nucleotide sequence ID" value="NZ_BAAAIK010000003.1"/>
</dbReference>
<dbReference type="CDD" id="cd01097">
    <property type="entry name" value="Tetrahydromethanopterin_reductase"/>
    <property type="match status" value="1"/>
</dbReference>
<dbReference type="SUPFAM" id="SSF51679">
    <property type="entry name" value="Bacterial luciferase-like"/>
    <property type="match status" value="1"/>
</dbReference>
<dbReference type="GO" id="GO:0016705">
    <property type="term" value="F:oxidoreductase activity, acting on paired donors, with incorporation or reduction of molecular oxygen"/>
    <property type="evidence" value="ECO:0007669"/>
    <property type="project" value="InterPro"/>
</dbReference>
<comment type="caution">
    <text evidence="3">The sequence shown here is derived from an EMBL/GenBank/DDBJ whole genome shotgun (WGS) entry which is preliminary data.</text>
</comment>
<reference evidence="3 4" key="1">
    <citation type="submission" date="2019-06" db="EMBL/GenBank/DDBJ databases">
        <title>Sequencing the genomes of 1000 actinobacteria strains.</title>
        <authorList>
            <person name="Klenk H.-P."/>
        </authorList>
    </citation>
    <scope>NUCLEOTIDE SEQUENCE [LARGE SCALE GENOMIC DNA]</scope>
    <source>
        <strain evidence="3 4">DSM 12335</strain>
    </source>
</reference>
<evidence type="ECO:0000313" key="3">
    <source>
        <dbReference type="EMBL" id="TQL49494.1"/>
    </source>
</evidence>
<evidence type="ECO:0000256" key="1">
    <source>
        <dbReference type="ARBA" id="ARBA00023002"/>
    </source>
</evidence>
<dbReference type="OrthoDB" id="9775082at2"/>
<dbReference type="Proteomes" id="UP000319516">
    <property type="component" value="Unassembled WGS sequence"/>
</dbReference>
<accession>A0A542YNI3</accession>
<evidence type="ECO:0000259" key="2">
    <source>
        <dbReference type="Pfam" id="PF00296"/>
    </source>
</evidence>
<keyword evidence="3" id="KW-0503">Monooxygenase</keyword>
<dbReference type="PANTHER" id="PTHR43244">
    <property type="match status" value="1"/>
</dbReference>
<gene>
    <name evidence="3" type="ORF">FB467_0567</name>
</gene>
<dbReference type="Gene3D" id="3.20.20.30">
    <property type="entry name" value="Luciferase-like domain"/>
    <property type="match status" value="1"/>
</dbReference>
<sequence>MGDYGHDIVLGSFLTPVNNPAQQAVDLAQLSEEVGLDLVTLQDHPYQPGFHDTWTLLSYVAARTERVSVSANVINLPLRPPAVLARAAASLDLLSGGRFELGLGAGAFWDAIEAMGGPRRTPGESIEALTEAIQIIRGIWDTQTRGKLTVEGKHYSVDGPKRGPAPAHDIAIWLGAYKPRMLRLIGRSADGWLPSLSYVKSLDELATANATIDEAARAAGREPTAIRRLLNINGQFGPRSDQLLSGPPDQWAEQLAALTRDYGFSTYILGSDDPRTLEVFGREVGPALRELVAATRA</sequence>
<dbReference type="InterPro" id="IPR036661">
    <property type="entry name" value="Luciferase-like_sf"/>
</dbReference>
<feature type="domain" description="Luciferase-like" evidence="2">
    <location>
        <begin position="19"/>
        <end position="233"/>
    </location>
</feature>
<organism evidence="3 4">
    <name type="scientific">Ornithinicoccus hortensis</name>
    <dbReference type="NCBI Taxonomy" id="82346"/>
    <lineage>
        <taxon>Bacteria</taxon>
        <taxon>Bacillati</taxon>
        <taxon>Actinomycetota</taxon>
        <taxon>Actinomycetes</taxon>
        <taxon>Micrococcales</taxon>
        <taxon>Intrasporangiaceae</taxon>
        <taxon>Ornithinicoccus</taxon>
    </lineage>
</organism>
<dbReference type="EMBL" id="VFOP01000001">
    <property type="protein sequence ID" value="TQL49494.1"/>
    <property type="molecule type" value="Genomic_DNA"/>
</dbReference>
<dbReference type="AlphaFoldDB" id="A0A542YNI3"/>
<evidence type="ECO:0000313" key="4">
    <source>
        <dbReference type="Proteomes" id="UP000319516"/>
    </source>
</evidence>
<keyword evidence="1" id="KW-0560">Oxidoreductase</keyword>
<dbReference type="PANTHER" id="PTHR43244:SF1">
    <property type="entry name" value="5,10-METHYLENETETRAHYDROMETHANOPTERIN REDUCTASE"/>
    <property type="match status" value="1"/>
</dbReference>
<dbReference type="InterPro" id="IPR050564">
    <property type="entry name" value="F420-G6PD/mer"/>
</dbReference>
<dbReference type="GO" id="GO:0004497">
    <property type="term" value="F:monooxygenase activity"/>
    <property type="evidence" value="ECO:0007669"/>
    <property type="project" value="UniProtKB-KW"/>
</dbReference>
<proteinExistence type="predicted"/>
<protein>
    <submittedName>
        <fullName evidence="3">Alkanesulfonate monooxygenase SsuD/methylene tetrahydromethanopterin reductase-like flavin-dependent oxidoreductase (Luciferase family)</fullName>
    </submittedName>
</protein>
<dbReference type="InterPro" id="IPR011251">
    <property type="entry name" value="Luciferase-like_dom"/>
</dbReference>
<keyword evidence="4" id="KW-1185">Reference proteome</keyword>